<feature type="region of interest" description="Disordered" evidence="1">
    <location>
        <begin position="21"/>
        <end position="113"/>
    </location>
</feature>
<feature type="compositionally biased region" description="Basic and acidic residues" evidence="1">
    <location>
        <begin position="56"/>
        <end position="77"/>
    </location>
</feature>
<organism evidence="2 3">
    <name type="scientific">Brevibacillus gelatini</name>
    <dbReference type="NCBI Taxonomy" id="1655277"/>
    <lineage>
        <taxon>Bacteria</taxon>
        <taxon>Bacillati</taxon>
        <taxon>Bacillota</taxon>
        <taxon>Bacilli</taxon>
        <taxon>Bacillales</taxon>
        <taxon>Paenibacillaceae</taxon>
        <taxon>Brevibacillus</taxon>
    </lineage>
</organism>
<feature type="compositionally biased region" description="Basic and acidic residues" evidence="1">
    <location>
        <begin position="102"/>
        <end position="113"/>
    </location>
</feature>
<feature type="compositionally biased region" description="Basic and acidic residues" evidence="1">
    <location>
        <begin position="38"/>
        <end position="47"/>
    </location>
</feature>
<dbReference type="OrthoDB" id="2476294at2"/>
<keyword evidence="3" id="KW-1185">Reference proteome</keyword>
<evidence type="ECO:0000256" key="1">
    <source>
        <dbReference type="SAM" id="MobiDB-lite"/>
    </source>
</evidence>
<gene>
    <name evidence="2" type="ORF">EDM57_03565</name>
</gene>
<feature type="compositionally biased region" description="Basic and acidic residues" evidence="1">
    <location>
        <begin position="21"/>
        <end position="31"/>
    </location>
</feature>
<proteinExistence type="predicted"/>
<name>A0A3M8B8T8_9BACL</name>
<reference evidence="2 3" key="1">
    <citation type="submission" date="2018-10" db="EMBL/GenBank/DDBJ databases">
        <title>Phylogenomics of Brevibacillus.</title>
        <authorList>
            <person name="Dunlap C."/>
        </authorList>
    </citation>
    <scope>NUCLEOTIDE SEQUENCE [LARGE SCALE GENOMIC DNA]</scope>
    <source>
        <strain evidence="2 3">DSM 100115</strain>
    </source>
</reference>
<evidence type="ECO:0008006" key="4">
    <source>
        <dbReference type="Google" id="ProtNLM"/>
    </source>
</evidence>
<dbReference type="AlphaFoldDB" id="A0A3M8B8T8"/>
<comment type="caution">
    <text evidence="2">The sequence shown here is derived from an EMBL/GenBank/DDBJ whole genome shotgun (WGS) entry which is preliminary data.</text>
</comment>
<feature type="compositionally biased region" description="Low complexity" evidence="1">
    <location>
        <begin position="90"/>
        <end position="99"/>
    </location>
</feature>
<sequence>MSLKAVELQVALPRTLEVSRIQEHQQQRSMHEAQAMIDQRKDLDAHMRQRPTNVDETQKNQIREREQEQRQRQDEQAHSGPAEAKNDAASEQSSPSSVSMRDPMRGRFIDISL</sequence>
<accession>A0A3M8B8T8</accession>
<dbReference type="EMBL" id="RHHS01000012">
    <property type="protein sequence ID" value="RNB59733.1"/>
    <property type="molecule type" value="Genomic_DNA"/>
</dbReference>
<evidence type="ECO:0000313" key="2">
    <source>
        <dbReference type="EMBL" id="RNB59733.1"/>
    </source>
</evidence>
<evidence type="ECO:0000313" key="3">
    <source>
        <dbReference type="Proteomes" id="UP000268829"/>
    </source>
</evidence>
<dbReference type="RefSeq" id="WP_122903399.1">
    <property type="nucleotide sequence ID" value="NZ_RHHS01000012.1"/>
</dbReference>
<protein>
    <recommendedName>
        <fullName evidence="4">RNA polymerase subunit sigma</fullName>
    </recommendedName>
</protein>
<dbReference type="Proteomes" id="UP000268829">
    <property type="component" value="Unassembled WGS sequence"/>
</dbReference>